<dbReference type="AlphaFoldDB" id="A0ABD2WJX2"/>
<feature type="compositionally biased region" description="Polar residues" evidence="1">
    <location>
        <begin position="136"/>
        <end position="150"/>
    </location>
</feature>
<evidence type="ECO:0008006" key="4">
    <source>
        <dbReference type="Google" id="ProtNLM"/>
    </source>
</evidence>
<feature type="region of interest" description="Disordered" evidence="1">
    <location>
        <begin position="501"/>
        <end position="533"/>
    </location>
</feature>
<comment type="caution">
    <text evidence="2">The sequence shown here is derived from an EMBL/GenBank/DDBJ whole genome shotgun (WGS) entry which is preliminary data.</text>
</comment>
<dbReference type="Proteomes" id="UP001627154">
    <property type="component" value="Unassembled WGS sequence"/>
</dbReference>
<evidence type="ECO:0000313" key="3">
    <source>
        <dbReference type="Proteomes" id="UP001627154"/>
    </source>
</evidence>
<feature type="region of interest" description="Disordered" evidence="1">
    <location>
        <begin position="64"/>
        <end position="191"/>
    </location>
</feature>
<evidence type="ECO:0000313" key="2">
    <source>
        <dbReference type="EMBL" id="KAL3393183.1"/>
    </source>
</evidence>
<protein>
    <recommendedName>
        <fullName evidence="4">LIM zinc-binding domain-containing protein</fullName>
    </recommendedName>
</protein>
<accession>A0ABD2WJX2</accession>
<feature type="compositionally biased region" description="Basic and acidic residues" evidence="1">
    <location>
        <begin position="151"/>
        <end position="162"/>
    </location>
</feature>
<evidence type="ECO:0000256" key="1">
    <source>
        <dbReference type="SAM" id="MobiDB-lite"/>
    </source>
</evidence>
<reference evidence="2 3" key="1">
    <citation type="journal article" date="2024" name="bioRxiv">
        <title>A reference genome for Trichogramma kaykai: A tiny desert-dwelling parasitoid wasp with competing sex-ratio distorters.</title>
        <authorList>
            <person name="Culotta J."/>
            <person name="Lindsey A.R."/>
        </authorList>
    </citation>
    <scope>NUCLEOTIDE SEQUENCE [LARGE SCALE GENOMIC DNA]</scope>
    <source>
        <strain evidence="2 3">KSX58</strain>
    </source>
</reference>
<keyword evidence="3" id="KW-1185">Reference proteome</keyword>
<name>A0ABD2WJX2_9HYME</name>
<feature type="compositionally biased region" description="Basic and acidic residues" evidence="1">
    <location>
        <begin position="502"/>
        <end position="513"/>
    </location>
</feature>
<gene>
    <name evidence="2" type="ORF">TKK_012434</name>
</gene>
<organism evidence="2 3">
    <name type="scientific">Trichogramma kaykai</name>
    <dbReference type="NCBI Taxonomy" id="54128"/>
    <lineage>
        <taxon>Eukaryota</taxon>
        <taxon>Metazoa</taxon>
        <taxon>Ecdysozoa</taxon>
        <taxon>Arthropoda</taxon>
        <taxon>Hexapoda</taxon>
        <taxon>Insecta</taxon>
        <taxon>Pterygota</taxon>
        <taxon>Neoptera</taxon>
        <taxon>Endopterygota</taxon>
        <taxon>Hymenoptera</taxon>
        <taxon>Apocrita</taxon>
        <taxon>Proctotrupomorpha</taxon>
        <taxon>Chalcidoidea</taxon>
        <taxon>Trichogrammatidae</taxon>
        <taxon>Trichogramma</taxon>
    </lineage>
</organism>
<dbReference type="InterPro" id="IPR011049">
    <property type="entry name" value="Serralysin-like_metalloprot_C"/>
</dbReference>
<feature type="compositionally biased region" description="Low complexity" evidence="1">
    <location>
        <begin position="367"/>
        <end position="384"/>
    </location>
</feature>
<feature type="region of interest" description="Disordered" evidence="1">
    <location>
        <begin position="358"/>
        <end position="384"/>
    </location>
</feature>
<dbReference type="EMBL" id="JBJJXI010000100">
    <property type="protein sequence ID" value="KAL3393183.1"/>
    <property type="molecule type" value="Genomic_DNA"/>
</dbReference>
<dbReference type="SUPFAM" id="SSF101967">
    <property type="entry name" value="Adhesin YadA, collagen-binding domain"/>
    <property type="match status" value="1"/>
</dbReference>
<sequence length="533" mass="58952">MDAKPFVCKKLRAVMRAEQETPQQNGNNPAVAVGIISCKIFRAHQRRGETFFYFKIFIQQVGESSERIDEQNGTDSAVKQGEESRKKPVKRIRSITPVELEVELREQPSQQNGNDPAVKQGKISKKEPAKQRNRRSSQGSYNTEQNISRTSPHEQESREKPVKQNGIGTPVKKKEELRGRLPEQKKGKPVVQEDGSIRYHLPYVTSDKRNDIVDLHTLSDRLWCVACDLPISLMNITGVKVDGLVRIYDVHCQICDNVWAVPTSGHCRDYVSQASTSVATPSTSQGIGSNSVANGSGSFVVPSTSQGIGSNSVANGSGSFVVPSTSQGIGSNSVEREYDRVIMTSPLKLKLIRSPAKQASTAPMTGAASTSKASTSATETSTEAPKVENKVEGVYLRVEGRHIIDLGRLATKLWCENCRLPLSLRHVLKYHVEGLVVIFRVHCRKCRAEVVAETSSKEYNEKLYKINELALLGIGQHSKKVMDKVFESMKLLPIPPELELFETSHQENEETPRPAEAGEENVVTLESDDESSD</sequence>
<proteinExistence type="predicted"/>
<feature type="compositionally biased region" description="Basic and acidic residues" evidence="1">
    <location>
        <begin position="172"/>
        <end position="186"/>
    </location>
</feature>